<proteinExistence type="predicted"/>
<dbReference type="EMBL" id="PDLN01000005">
    <property type="protein sequence ID" value="RDW85957.1"/>
    <property type="molecule type" value="Genomic_DNA"/>
</dbReference>
<dbReference type="OrthoDB" id="8062037at2759"/>
<feature type="compositionally biased region" description="Basic and acidic residues" evidence="1">
    <location>
        <begin position="117"/>
        <end position="141"/>
    </location>
</feature>
<evidence type="ECO:0000313" key="2">
    <source>
        <dbReference type="EMBL" id="RDW85957.1"/>
    </source>
</evidence>
<reference evidence="2 3" key="1">
    <citation type="journal article" date="2018" name="IMA Fungus">
        <title>IMA Genome-F 9: Draft genome sequence of Annulohypoxylon stygium, Aspergillus mulundensis, Berkeleyomyces basicola (syn. Thielaviopsis basicola), Ceratocystis smalleyi, two Cercospora beticola strains, Coleophoma cylindrospora, Fusarium fracticaudum, Phialophora cf. hyalina, and Morchella septimelata.</title>
        <authorList>
            <person name="Wingfield B.D."/>
            <person name="Bills G.F."/>
            <person name="Dong Y."/>
            <person name="Huang W."/>
            <person name="Nel W.J."/>
            <person name="Swalarsk-Parry B.S."/>
            <person name="Vaghefi N."/>
            <person name="Wilken P.M."/>
            <person name="An Z."/>
            <person name="de Beer Z.W."/>
            <person name="De Vos L."/>
            <person name="Chen L."/>
            <person name="Duong T.A."/>
            <person name="Gao Y."/>
            <person name="Hammerbacher A."/>
            <person name="Kikkert J.R."/>
            <person name="Li Y."/>
            <person name="Li H."/>
            <person name="Li K."/>
            <person name="Li Q."/>
            <person name="Liu X."/>
            <person name="Ma X."/>
            <person name="Naidoo K."/>
            <person name="Pethybridge S.J."/>
            <person name="Sun J."/>
            <person name="Steenkamp E.T."/>
            <person name="van der Nest M.A."/>
            <person name="van Wyk S."/>
            <person name="Wingfield M.J."/>
            <person name="Xiong C."/>
            <person name="Yue Q."/>
            <person name="Zhang X."/>
        </authorList>
    </citation>
    <scope>NUCLEOTIDE SEQUENCE [LARGE SCALE GENOMIC DNA]</scope>
    <source>
        <strain evidence="2 3">BP5796</strain>
    </source>
</reference>
<sequence length="399" mass="48057">MDGYTFFPDDANVAAGKKLWNPSKTLGIINTDPGYQCITCIGYAPSQGRRCRNPIRRDNRKFIMETLEEIAYLHPHNPAVLSQLRTIAGPALCVRYHQNQAERVLMEWQRKLQQLKPVKEERRSTKPTRSRHEPEPSQDERIKDLQKQLQEMMNLLAQLKGETNNQQHQDERYERRDKKKEEVERDSRKEKERLEKERLEKERLEQERLEQERLEQERLERERLKKERLEKERLEKERLEKERREKERLDKERAAKQRREQEEKRRCERERQQREREQKERQEWDQLWTNYQDRWVHFKASVSNETNVLDAIPWPVKTGSYRNAKASEVKAFFKNAVPRDASMSKLMRKECQKWHPDIIYRLLRGCEVTPVAQLLIDMICRVVTELLDNSAGKSANFLG</sequence>
<feature type="compositionally biased region" description="Basic and acidic residues" evidence="1">
    <location>
        <begin position="168"/>
        <end position="192"/>
    </location>
</feature>
<evidence type="ECO:0000313" key="3">
    <source>
        <dbReference type="Proteomes" id="UP000256328"/>
    </source>
</evidence>
<dbReference type="PANTHER" id="PTHR46563">
    <property type="entry name" value="RING-TYPE DOMAIN-CONTAINING PROTEIN"/>
    <property type="match status" value="1"/>
</dbReference>
<dbReference type="PANTHER" id="PTHR46563:SF4">
    <property type="entry name" value="ASPARTYL_ASPARAGINYL BETA-HYDROXYLASE ISOFORM X1"/>
    <property type="match status" value="1"/>
</dbReference>
<gene>
    <name evidence="2" type="ORF">BP5796_04282</name>
</gene>
<comment type="caution">
    <text evidence="2">The sequence shown here is derived from an EMBL/GenBank/DDBJ whole genome shotgun (WGS) entry which is preliminary data.</text>
</comment>
<evidence type="ECO:0000256" key="1">
    <source>
        <dbReference type="SAM" id="MobiDB-lite"/>
    </source>
</evidence>
<feature type="region of interest" description="Disordered" evidence="1">
    <location>
        <begin position="160"/>
        <end position="192"/>
    </location>
</feature>
<dbReference type="AlphaFoldDB" id="A0A3D8SHZ1"/>
<accession>A0A3D8SHZ1</accession>
<keyword evidence="3" id="KW-1185">Reference proteome</keyword>
<feature type="region of interest" description="Disordered" evidence="1">
    <location>
        <begin position="116"/>
        <end position="141"/>
    </location>
</feature>
<name>A0A3D8SHZ1_9HELO</name>
<feature type="region of interest" description="Disordered" evidence="1">
    <location>
        <begin position="244"/>
        <end position="272"/>
    </location>
</feature>
<dbReference type="Proteomes" id="UP000256328">
    <property type="component" value="Unassembled WGS sequence"/>
</dbReference>
<protein>
    <submittedName>
        <fullName evidence="2">Uncharacterized protein</fullName>
    </submittedName>
</protein>
<organism evidence="2 3">
    <name type="scientific">Coleophoma crateriformis</name>
    <dbReference type="NCBI Taxonomy" id="565419"/>
    <lineage>
        <taxon>Eukaryota</taxon>
        <taxon>Fungi</taxon>
        <taxon>Dikarya</taxon>
        <taxon>Ascomycota</taxon>
        <taxon>Pezizomycotina</taxon>
        <taxon>Leotiomycetes</taxon>
        <taxon>Helotiales</taxon>
        <taxon>Dermateaceae</taxon>
        <taxon>Coleophoma</taxon>
    </lineage>
</organism>